<gene>
    <name evidence="7" type="ORF">HNR50_004360</name>
</gene>
<reference evidence="7 8" key="1">
    <citation type="submission" date="2020-08" db="EMBL/GenBank/DDBJ databases">
        <title>Genomic Encyclopedia of Type Strains, Phase IV (KMG-IV): sequencing the most valuable type-strain genomes for metagenomic binning, comparative biology and taxonomic classification.</title>
        <authorList>
            <person name="Goeker M."/>
        </authorList>
    </citation>
    <scope>NUCLEOTIDE SEQUENCE [LARGE SCALE GENOMIC DNA]</scope>
    <source>
        <strain evidence="7 8">DSM 2461</strain>
    </source>
</reference>
<dbReference type="Gene3D" id="1.10.8.60">
    <property type="match status" value="1"/>
</dbReference>
<dbReference type="EMBL" id="JACHGJ010000015">
    <property type="protein sequence ID" value="MBB6482655.1"/>
    <property type="molecule type" value="Genomic_DNA"/>
</dbReference>
<evidence type="ECO:0000256" key="2">
    <source>
        <dbReference type="ARBA" id="ARBA00022840"/>
    </source>
</evidence>
<feature type="domain" description="Sigma-54 factor interaction" evidence="6">
    <location>
        <begin position="11"/>
        <end position="241"/>
    </location>
</feature>
<dbReference type="FunFam" id="3.40.50.300:FF:000006">
    <property type="entry name" value="DNA-binding transcriptional regulator NtrC"/>
    <property type="match status" value="1"/>
</dbReference>
<dbReference type="GO" id="GO:0005524">
    <property type="term" value="F:ATP binding"/>
    <property type="evidence" value="ECO:0007669"/>
    <property type="project" value="UniProtKB-KW"/>
</dbReference>
<dbReference type="SUPFAM" id="SSF46689">
    <property type="entry name" value="Homeodomain-like"/>
    <property type="match status" value="1"/>
</dbReference>
<name>A0A841REZ6_9SPIO</name>
<dbReference type="Gene3D" id="3.40.50.300">
    <property type="entry name" value="P-loop containing nucleotide triphosphate hydrolases"/>
    <property type="match status" value="1"/>
</dbReference>
<dbReference type="PROSITE" id="PS00688">
    <property type="entry name" value="SIGMA54_INTERACT_3"/>
    <property type="match status" value="1"/>
</dbReference>
<dbReference type="SMART" id="SM00382">
    <property type="entry name" value="AAA"/>
    <property type="match status" value="1"/>
</dbReference>
<keyword evidence="8" id="KW-1185">Reference proteome</keyword>
<evidence type="ECO:0000256" key="1">
    <source>
        <dbReference type="ARBA" id="ARBA00022741"/>
    </source>
</evidence>
<keyword evidence="2" id="KW-0067">ATP-binding</keyword>
<dbReference type="PROSITE" id="PS50045">
    <property type="entry name" value="SIGMA54_INTERACT_4"/>
    <property type="match status" value="1"/>
</dbReference>
<dbReference type="RefSeq" id="WP_184748892.1">
    <property type="nucleotide sequence ID" value="NZ_JACHGJ010000015.1"/>
</dbReference>
<sequence>MKEYSASAKEALGESEVFLDFQQHLSRAAKVNRPMLIIGERGTGKELAASRLHFLSERWDKPFVTMNCASLPPGLIESELFGHEAGAFTGASGRRKGRFEEADGGTLFLDEIGLIPMEVQEKILRAVEYGTFERVGSSYTHEVDVRIIGATNDDLPAKCEQGKFKEDLLDRLSFEVLFVPPLRVREEDILLLAFHFAARMNRELGRSDDITFSDDIIDKMVSFHWPGNVRQLKNVVERAVYTCSDGLIKEVKLDPFENPFREKIPDEAITTADIPIENYKTAMKELEIDFIRRALKKCGGKQKDAAEMMQLTYDQFRGLYRKYSDELAEDD</sequence>
<evidence type="ECO:0000313" key="7">
    <source>
        <dbReference type="EMBL" id="MBB6482655.1"/>
    </source>
</evidence>
<organism evidence="7 8">
    <name type="scientific">Spirochaeta isovalerica</name>
    <dbReference type="NCBI Taxonomy" id="150"/>
    <lineage>
        <taxon>Bacteria</taxon>
        <taxon>Pseudomonadati</taxon>
        <taxon>Spirochaetota</taxon>
        <taxon>Spirochaetia</taxon>
        <taxon>Spirochaetales</taxon>
        <taxon>Spirochaetaceae</taxon>
        <taxon>Spirochaeta</taxon>
    </lineage>
</organism>
<dbReference type="Pfam" id="PF00158">
    <property type="entry name" value="Sigma54_activat"/>
    <property type="match status" value="1"/>
</dbReference>
<dbReference type="CDD" id="cd00009">
    <property type="entry name" value="AAA"/>
    <property type="match status" value="1"/>
</dbReference>
<dbReference type="PANTHER" id="PTHR32071">
    <property type="entry name" value="TRANSCRIPTIONAL REGULATORY PROTEIN"/>
    <property type="match status" value="1"/>
</dbReference>
<evidence type="ECO:0000256" key="4">
    <source>
        <dbReference type="ARBA" id="ARBA00023125"/>
    </source>
</evidence>
<keyword evidence="1" id="KW-0547">Nucleotide-binding</keyword>
<protein>
    <submittedName>
        <fullName evidence="7">Psp operon transcriptional activator</fullName>
    </submittedName>
</protein>
<dbReference type="GO" id="GO:0003677">
    <property type="term" value="F:DNA binding"/>
    <property type="evidence" value="ECO:0007669"/>
    <property type="project" value="UniProtKB-KW"/>
</dbReference>
<evidence type="ECO:0000259" key="6">
    <source>
        <dbReference type="PROSITE" id="PS50045"/>
    </source>
</evidence>
<dbReference type="Gene3D" id="1.10.10.60">
    <property type="entry name" value="Homeodomain-like"/>
    <property type="match status" value="1"/>
</dbReference>
<proteinExistence type="predicted"/>
<dbReference type="PROSITE" id="PS00676">
    <property type="entry name" value="SIGMA54_INTERACT_2"/>
    <property type="match status" value="1"/>
</dbReference>
<keyword evidence="5" id="KW-0804">Transcription</keyword>
<dbReference type="AlphaFoldDB" id="A0A841REZ6"/>
<dbReference type="GO" id="GO:0006355">
    <property type="term" value="P:regulation of DNA-templated transcription"/>
    <property type="evidence" value="ECO:0007669"/>
    <property type="project" value="InterPro"/>
</dbReference>
<dbReference type="InterPro" id="IPR025943">
    <property type="entry name" value="Sigma_54_int_dom_ATP-bd_2"/>
</dbReference>
<dbReference type="InterPro" id="IPR058031">
    <property type="entry name" value="AAA_lid_NorR"/>
</dbReference>
<dbReference type="SUPFAM" id="SSF52540">
    <property type="entry name" value="P-loop containing nucleoside triphosphate hydrolases"/>
    <property type="match status" value="1"/>
</dbReference>
<dbReference type="InterPro" id="IPR027417">
    <property type="entry name" value="P-loop_NTPase"/>
</dbReference>
<evidence type="ECO:0000256" key="5">
    <source>
        <dbReference type="ARBA" id="ARBA00023163"/>
    </source>
</evidence>
<keyword evidence="4" id="KW-0238">DNA-binding</keyword>
<dbReference type="InterPro" id="IPR025944">
    <property type="entry name" value="Sigma_54_int_dom_CS"/>
</dbReference>
<comment type="caution">
    <text evidence="7">The sequence shown here is derived from an EMBL/GenBank/DDBJ whole genome shotgun (WGS) entry which is preliminary data.</text>
</comment>
<dbReference type="Pfam" id="PF25601">
    <property type="entry name" value="AAA_lid_14"/>
    <property type="match status" value="1"/>
</dbReference>
<accession>A0A841REZ6</accession>
<dbReference type="InterPro" id="IPR003593">
    <property type="entry name" value="AAA+_ATPase"/>
</dbReference>
<dbReference type="InterPro" id="IPR009057">
    <property type="entry name" value="Homeodomain-like_sf"/>
</dbReference>
<dbReference type="PANTHER" id="PTHR32071:SF38">
    <property type="entry name" value="PSP OPERON TRANSCRIPTIONAL ACTIVATOR"/>
    <property type="match status" value="1"/>
</dbReference>
<evidence type="ECO:0000256" key="3">
    <source>
        <dbReference type="ARBA" id="ARBA00023015"/>
    </source>
</evidence>
<dbReference type="Proteomes" id="UP000587760">
    <property type="component" value="Unassembled WGS sequence"/>
</dbReference>
<keyword evidence="3" id="KW-0805">Transcription regulation</keyword>
<evidence type="ECO:0000313" key="8">
    <source>
        <dbReference type="Proteomes" id="UP000587760"/>
    </source>
</evidence>
<dbReference type="InterPro" id="IPR002078">
    <property type="entry name" value="Sigma_54_int"/>
</dbReference>